<reference evidence="3 4" key="1">
    <citation type="submission" date="2015-04" db="EMBL/GenBank/DDBJ databases">
        <title>Complete genome sequence of Schizopora paradoxa KUC8140, a cosmopolitan wood degrader in East Asia.</title>
        <authorList>
            <consortium name="DOE Joint Genome Institute"/>
            <person name="Min B."/>
            <person name="Park H."/>
            <person name="Jang Y."/>
            <person name="Kim J.-J."/>
            <person name="Kim K.H."/>
            <person name="Pangilinan J."/>
            <person name="Lipzen A."/>
            <person name="Riley R."/>
            <person name="Grigoriev I.V."/>
            <person name="Spatafora J.W."/>
            <person name="Choi I.-G."/>
        </authorList>
    </citation>
    <scope>NUCLEOTIDE SEQUENCE [LARGE SCALE GENOMIC DNA]</scope>
    <source>
        <strain evidence="3 4">KUC8140</strain>
    </source>
</reference>
<keyword evidence="2" id="KW-0812">Transmembrane</keyword>
<proteinExistence type="predicted"/>
<keyword evidence="2" id="KW-0472">Membrane</keyword>
<name>A0A0H2RXW6_9AGAM</name>
<keyword evidence="4" id="KW-1185">Reference proteome</keyword>
<feature type="transmembrane region" description="Helical" evidence="2">
    <location>
        <begin position="42"/>
        <end position="62"/>
    </location>
</feature>
<evidence type="ECO:0000256" key="1">
    <source>
        <dbReference type="SAM" id="MobiDB-lite"/>
    </source>
</evidence>
<gene>
    <name evidence="3" type="ORF">SCHPADRAFT_903407</name>
</gene>
<dbReference type="Proteomes" id="UP000053477">
    <property type="component" value="Unassembled WGS sequence"/>
</dbReference>
<feature type="region of interest" description="Disordered" evidence="1">
    <location>
        <begin position="1"/>
        <end position="23"/>
    </location>
</feature>
<organism evidence="3 4">
    <name type="scientific">Schizopora paradoxa</name>
    <dbReference type="NCBI Taxonomy" id="27342"/>
    <lineage>
        <taxon>Eukaryota</taxon>
        <taxon>Fungi</taxon>
        <taxon>Dikarya</taxon>
        <taxon>Basidiomycota</taxon>
        <taxon>Agaricomycotina</taxon>
        <taxon>Agaricomycetes</taxon>
        <taxon>Hymenochaetales</taxon>
        <taxon>Schizoporaceae</taxon>
        <taxon>Schizopora</taxon>
    </lineage>
</organism>
<feature type="transmembrane region" description="Helical" evidence="2">
    <location>
        <begin position="153"/>
        <end position="176"/>
    </location>
</feature>
<dbReference type="EMBL" id="KQ085945">
    <property type="protein sequence ID" value="KLO14353.1"/>
    <property type="molecule type" value="Genomic_DNA"/>
</dbReference>
<dbReference type="STRING" id="27342.A0A0H2RXW6"/>
<dbReference type="AlphaFoldDB" id="A0A0H2RXW6"/>
<evidence type="ECO:0000313" key="3">
    <source>
        <dbReference type="EMBL" id="KLO14353.1"/>
    </source>
</evidence>
<dbReference type="InParanoid" id="A0A0H2RXW6"/>
<dbReference type="OrthoDB" id="3198553at2759"/>
<protein>
    <submittedName>
        <fullName evidence="3">Uncharacterized protein</fullName>
    </submittedName>
</protein>
<evidence type="ECO:0000256" key="2">
    <source>
        <dbReference type="SAM" id="Phobius"/>
    </source>
</evidence>
<sequence>MAKSSGEEYQKIPDKESDSGSSKAARSLIRDTSFLEARWKMVLFLLAGVAAAAVHHIFYAFLHGKAVDDGPLSPFRNTFHTTMSDQSLASALGNAIATIAKVCLAGAVGSAFVQLFWWRMRRSGCTVREVDKIMSYESNPANFMSWSSWVNTFWLSTAATAASVLIVVTIAAPGSLTVETMSVSTPCTVKTVNLETADLTGILLPRNGTYTYENANGKTHSFVSQVLMLGAYMEPTTPCGICEYNISFVAPAVQCEDVSNTTNFAERLPPYTTGGVIVWNTSQPIDLHAIPPYRLEVASRNLPGSSVADLPSSNFSADPAQALDCSGYNATYHVLVNHNLTTTMTVTGVDIGPGLTQVNVSSLSELQLLPIWDALGAQLEGVVTYLPTNNDFNPPVAFMAYSPFVSASKDIAWQWQTNMSVAIPSLMQNISLSLLSGKLSTEQNSTLQDAQTTCLVTGLHFVYNRVRLLLIYASSVIVTAFSVAFGLFVATSNKVSETMAFSRIMGACFDLKGRIDPNYALSRDTRLIADTDGTLKMV</sequence>
<keyword evidence="2" id="KW-1133">Transmembrane helix</keyword>
<feature type="transmembrane region" description="Helical" evidence="2">
    <location>
        <begin position="95"/>
        <end position="118"/>
    </location>
</feature>
<dbReference type="PANTHER" id="PTHR35041">
    <property type="entry name" value="MEDIATOR OF RNA POLYMERASE II TRANSCRIPTION SUBUNIT 1"/>
    <property type="match status" value="1"/>
</dbReference>
<feature type="compositionally biased region" description="Basic and acidic residues" evidence="1">
    <location>
        <begin position="1"/>
        <end position="18"/>
    </location>
</feature>
<accession>A0A0H2RXW6</accession>
<dbReference type="PANTHER" id="PTHR35041:SF6">
    <property type="entry name" value="FORMYLMETHIONINE DEFORMYLASE-LIKE PROTEIN-RELATED"/>
    <property type="match status" value="1"/>
</dbReference>
<feature type="transmembrane region" description="Helical" evidence="2">
    <location>
        <begin position="469"/>
        <end position="490"/>
    </location>
</feature>
<evidence type="ECO:0000313" key="4">
    <source>
        <dbReference type="Proteomes" id="UP000053477"/>
    </source>
</evidence>